<protein>
    <recommendedName>
        <fullName evidence="3">3-isopropylmalate dehydrogenase</fullName>
    </recommendedName>
</protein>
<evidence type="ECO:0008006" key="3">
    <source>
        <dbReference type="Google" id="ProtNLM"/>
    </source>
</evidence>
<reference evidence="1 2" key="1">
    <citation type="submission" date="2020-03" db="EMBL/GenBank/DDBJ databases">
        <title>Metabolic flexibility allows generalist bacteria to become dominant in a frequently disturbed ecosystem.</title>
        <authorList>
            <person name="Chen Y.-J."/>
            <person name="Leung P.M."/>
            <person name="Bay S.K."/>
            <person name="Hugenholtz P."/>
            <person name="Kessler A.J."/>
            <person name="Shelley G."/>
            <person name="Waite D.W."/>
            <person name="Cook P.L."/>
            <person name="Greening C."/>
        </authorList>
    </citation>
    <scope>NUCLEOTIDE SEQUENCE [LARGE SCALE GENOMIC DNA]</scope>
    <source>
        <strain evidence="1">SS_bin_28</strain>
    </source>
</reference>
<dbReference type="InterPro" id="IPR052341">
    <property type="entry name" value="LOG_family_nucleotidases"/>
</dbReference>
<proteinExistence type="predicted"/>
<evidence type="ECO:0000313" key="2">
    <source>
        <dbReference type="Proteomes" id="UP000547674"/>
    </source>
</evidence>
<dbReference type="EMBL" id="JABDJR010000186">
    <property type="protein sequence ID" value="NNF06096.1"/>
    <property type="molecule type" value="Genomic_DNA"/>
</dbReference>
<accession>A0A7Y2H1L7</accession>
<evidence type="ECO:0000313" key="1">
    <source>
        <dbReference type="EMBL" id="NNF06096.1"/>
    </source>
</evidence>
<organism evidence="1 2">
    <name type="scientific">Eiseniibacteriota bacterium</name>
    <dbReference type="NCBI Taxonomy" id="2212470"/>
    <lineage>
        <taxon>Bacteria</taxon>
        <taxon>Candidatus Eiseniibacteriota</taxon>
    </lineage>
</organism>
<feature type="non-terminal residue" evidence="1">
    <location>
        <position position="168"/>
    </location>
</feature>
<name>A0A7Y2H1L7_UNCEI</name>
<dbReference type="PANTHER" id="PTHR43393:SF3">
    <property type="entry name" value="LYSINE DECARBOXYLASE-LIKE PROTEIN"/>
    <property type="match status" value="1"/>
</dbReference>
<dbReference type="InterPro" id="IPR041164">
    <property type="entry name" value="LDcluster4"/>
</dbReference>
<dbReference type="SUPFAM" id="SSF102405">
    <property type="entry name" value="MCP/YpsA-like"/>
    <property type="match status" value="1"/>
</dbReference>
<dbReference type="Proteomes" id="UP000547674">
    <property type="component" value="Unassembled WGS sequence"/>
</dbReference>
<gene>
    <name evidence="1" type="ORF">HKN21_04995</name>
</gene>
<dbReference type="GO" id="GO:0005829">
    <property type="term" value="C:cytosol"/>
    <property type="evidence" value="ECO:0007669"/>
    <property type="project" value="TreeGrafter"/>
</dbReference>
<comment type="caution">
    <text evidence="1">The sequence shown here is derived from an EMBL/GenBank/DDBJ whole genome shotgun (WGS) entry which is preliminary data.</text>
</comment>
<dbReference type="AlphaFoldDB" id="A0A7Y2H1L7"/>
<dbReference type="Pfam" id="PF18306">
    <property type="entry name" value="LDcluster4"/>
    <property type="match status" value="1"/>
</dbReference>
<dbReference type="PANTHER" id="PTHR43393">
    <property type="entry name" value="CYTOKININ RIBOSIDE 5'-MONOPHOSPHATE PHOSPHORIBOHYDROLASE"/>
    <property type="match status" value="1"/>
</dbReference>
<dbReference type="Gene3D" id="3.40.50.450">
    <property type="match status" value="1"/>
</dbReference>
<sequence length="168" mass="18919">MNSPLPTPEENLKAIMKDPSYVLPEEDLQFLKREETRPMRLELELLKPELALREENINSTIVLFGGTRILSPEDSEANLKEWEAKLAQNPDDPELQKRVRIAERVKAKSPYYEVTREFARLVSTKGQRKDQRECVIVTGGGPGIMEAGNRGAFEVGGKSIGLNITLPM</sequence>